<accession>A0A485KLL8</accession>
<evidence type="ECO:0000313" key="9">
    <source>
        <dbReference type="EMBL" id="VFT85792.1"/>
    </source>
</evidence>
<name>A0A485KLL8_9STRA</name>
<dbReference type="Pfam" id="PF13855">
    <property type="entry name" value="LRR_8"/>
    <property type="match status" value="1"/>
</dbReference>
<evidence type="ECO:0000256" key="5">
    <source>
        <dbReference type="ARBA" id="ARBA00023273"/>
    </source>
</evidence>
<feature type="compositionally biased region" description="Basic and acidic residues" evidence="7">
    <location>
        <begin position="466"/>
        <end position="479"/>
    </location>
</feature>
<dbReference type="InterPro" id="IPR050576">
    <property type="entry name" value="Cilia_flagella_integrity"/>
</dbReference>
<dbReference type="SMART" id="SM00369">
    <property type="entry name" value="LRR_TYP"/>
    <property type="match status" value="3"/>
</dbReference>
<dbReference type="SUPFAM" id="SSF52075">
    <property type="entry name" value="Outer arm dynein light chain 1"/>
    <property type="match status" value="1"/>
</dbReference>
<gene>
    <name evidence="9" type="primary">Aste57867_8908</name>
    <name evidence="8" type="ORF">As57867_008873</name>
    <name evidence="9" type="ORF">ASTE57867_8908</name>
</gene>
<reference evidence="9 10" key="1">
    <citation type="submission" date="2019-03" db="EMBL/GenBank/DDBJ databases">
        <authorList>
            <person name="Gaulin E."/>
            <person name="Dumas B."/>
        </authorList>
    </citation>
    <scope>NUCLEOTIDE SEQUENCE [LARGE SCALE GENOMIC DNA]</scope>
    <source>
        <strain evidence="9">CBS 568.67</strain>
    </source>
</reference>
<evidence type="ECO:0000256" key="1">
    <source>
        <dbReference type="ARBA" id="ARBA00004138"/>
    </source>
</evidence>
<dbReference type="PROSITE" id="PS51450">
    <property type="entry name" value="LRR"/>
    <property type="match status" value="4"/>
</dbReference>
<dbReference type="AlphaFoldDB" id="A0A485KLL8"/>
<evidence type="ECO:0000256" key="4">
    <source>
        <dbReference type="ARBA" id="ARBA00023069"/>
    </source>
</evidence>
<evidence type="ECO:0000256" key="7">
    <source>
        <dbReference type="SAM" id="MobiDB-lite"/>
    </source>
</evidence>
<evidence type="ECO:0000256" key="3">
    <source>
        <dbReference type="ARBA" id="ARBA00022737"/>
    </source>
</evidence>
<organism evidence="9 10">
    <name type="scientific">Aphanomyces stellatus</name>
    <dbReference type="NCBI Taxonomy" id="120398"/>
    <lineage>
        <taxon>Eukaryota</taxon>
        <taxon>Sar</taxon>
        <taxon>Stramenopiles</taxon>
        <taxon>Oomycota</taxon>
        <taxon>Saprolegniomycetes</taxon>
        <taxon>Saprolegniales</taxon>
        <taxon>Verrucalvaceae</taxon>
        <taxon>Aphanomyces</taxon>
    </lineage>
</organism>
<dbReference type="SMART" id="SM00365">
    <property type="entry name" value="LRR_SD22"/>
    <property type="match status" value="4"/>
</dbReference>
<evidence type="ECO:0000313" key="10">
    <source>
        <dbReference type="Proteomes" id="UP000332933"/>
    </source>
</evidence>
<dbReference type="InterPro" id="IPR001611">
    <property type="entry name" value="Leu-rich_rpt"/>
</dbReference>
<dbReference type="OrthoDB" id="1904536at2759"/>
<reference evidence="8" key="2">
    <citation type="submission" date="2019-06" db="EMBL/GenBank/DDBJ databases">
        <title>Genomics analysis of Aphanomyces spp. identifies a new class of oomycete effector associated with host adaptation.</title>
        <authorList>
            <person name="Gaulin E."/>
        </authorList>
    </citation>
    <scope>NUCLEOTIDE SEQUENCE</scope>
    <source>
        <strain evidence="8">CBS 578.67</strain>
    </source>
</reference>
<dbReference type="EMBL" id="VJMH01005117">
    <property type="protein sequence ID" value="KAF0700572.1"/>
    <property type="molecule type" value="Genomic_DNA"/>
</dbReference>
<dbReference type="Gene3D" id="3.80.10.10">
    <property type="entry name" value="Ribonuclease Inhibitor"/>
    <property type="match status" value="2"/>
</dbReference>
<dbReference type="PANTHER" id="PTHR45973:SF9">
    <property type="entry name" value="LEUCINE-RICH REPEAT-CONTAINING PROTEIN 46"/>
    <property type="match status" value="1"/>
</dbReference>
<feature type="region of interest" description="Disordered" evidence="7">
    <location>
        <begin position="352"/>
        <end position="417"/>
    </location>
</feature>
<dbReference type="Proteomes" id="UP000332933">
    <property type="component" value="Unassembled WGS sequence"/>
</dbReference>
<keyword evidence="3" id="KW-0677">Repeat</keyword>
<proteinExistence type="predicted"/>
<sequence>MFSTNNEEVDFLERLKKRDREKLKLKQRGHMPVMDRDTLVQLCVDNDGYETPELNDNLFAHFKGFQKIEGLEPFYNLKALWLESNGLLKIENLDCLPHLRCLYLNKNLIERMEHLQHLTNLTTLDLSENCIKTIEGLGGLDQLTSLNMSKNQLEHVHDIEALKNYKSITNLDLSHNHLGDPDVLHVFAAMANLKALRLTGNDVVSKTKSFRKTYITTLPHLGYLDRPIFEMERLAAAAWREGGVEAEEKARRAFIQREHDERRRSLEEFRQWQNEIREKKLRELQLRREAGQDVPSYFDLHMTTEAERTRAEEARREFQEEKQSVQGDGIKVLGEVFWAQEDARRLDATTLLEQQPQEESGNVPSLVTDDGIVDSSVDPRGDESVTSATRTNDLVPDEVDPATSIDELSHGDDDPTTAEATRIHDVAASLASVAIDELPQTATATFELPPAGPRGFSAPPPPPASTERETWESLTRRAETAPYLHKPMALPSAYATHDEPGASDDSDDDDESIIKPLTRSAIWDSITAAASTTDLTALD</sequence>
<protein>
    <submittedName>
        <fullName evidence="9">Aste57867_8908 protein</fullName>
    </submittedName>
</protein>
<feature type="coiled-coil region" evidence="6">
    <location>
        <begin position="269"/>
        <end position="328"/>
    </location>
</feature>
<feature type="compositionally biased region" description="Polar residues" evidence="7">
    <location>
        <begin position="352"/>
        <end position="365"/>
    </location>
</feature>
<keyword evidence="6" id="KW-0175">Coiled coil</keyword>
<evidence type="ECO:0000256" key="2">
    <source>
        <dbReference type="ARBA" id="ARBA00022614"/>
    </source>
</evidence>
<comment type="subcellular location">
    <subcellularLocation>
        <location evidence="1">Cell projection</location>
        <location evidence="1">Cilium</location>
    </subcellularLocation>
</comment>
<dbReference type="EMBL" id="CAADRA010005138">
    <property type="protein sequence ID" value="VFT85792.1"/>
    <property type="molecule type" value="Genomic_DNA"/>
</dbReference>
<dbReference type="PANTHER" id="PTHR45973">
    <property type="entry name" value="PROTEIN PHOSPHATASE 1 REGULATORY SUBUNIT SDS22-RELATED"/>
    <property type="match status" value="1"/>
</dbReference>
<feature type="region of interest" description="Disordered" evidence="7">
    <location>
        <begin position="445"/>
        <end position="517"/>
    </location>
</feature>
<keyword evidence="10" id="KW-1185">Reference proteome</keyword>
<evidence type="ECO:0000313" key="8">
    <source>
        <dbReference type="EMBL" id="KAF0700572.1"/>
    </source>
</evidence>
<keyword evidence="5" id="KW-0966">Cell projection</keyword>
<feature type="compositionally biased region" description="Acidic residues" evidence="7">
    <location>
        <begin position="501"/>
        <end position="511"/>
    </location>
</feature>
<keyword evidence="2" id="KW-0433">Leucine-rich repeat</keyword>
<dbReference type="InterPro" id="IPR032675">
    <property type="entry name" value="LRR_dom_sf"/>
</dbReference>
<evidence type="ECO:0000256" key="6">
    <source>
        <dbReference type="SAM" id="Coils"/>
    </source>
</evidence>
<dbReference type="InterPro" id="IPR003591">
    <property type="entry name" value="Leu-rich_rpt_typical-subtyp"/>
</dbReference>
<keyword evidence="4" id="KW-0969">Cilium</keyword>